<proteinExistence type="predicted"/>
<gene>
    <name evidence="1" type="ORF">NIES2119_31485</name>
</gene>
<dbReference type="Proteomes" id="UP000185860">
    <property type="component" value="Unassembled WGS sequence"/>
</dbReference>
<dbReference type="AlphaFoldDB" id="A0A1U7I277"/>
<dbReference type="EMBL" id="MRCE01000071">
    <property type="protein sequence ID" value="OKH30127.1"/>
    <property type="molecule type" value="Genomic_DNA"/>
</dbReference>
<evidence type="ECO:0000313" key="1">
    <source>
        <dbReference type="EMBL" id="OKH30127.1"/>
    </source>
</evidence>
<sequence>MDNKILIVVTDRTTKLLYGWSGDRWVEGRGFRYKTKAVAKAALKRILANGKYDENKYCDIKICTIEDLFISSLERSIVNNAVARVNL</sequence>
<reference evidence="1 2" key="1">
    <citation type="submission" date="2016-11" db="EMBL/GenBank/DDBJ databases">
        <title>Draft Genome Sequences of Nine Cyanobacterial Strains from Diverse Habitats.</title>
        <authorList>
            <person name="Zhu T."/>
            <person name="Hou S."/>
            <person name="Lu X."/>
            <person name="Hess W.R."/>
        </authorList>
    </citation>
    <scope>NUCLEOTIDE SEQUENCE [LARGE SCALE GENOMIC DNA]</scope>
    <source>
        <strain evidence="1 2">IAM M-71</strain>
    </source>
</reference>
<dbReference type="RefSeq" id="WP_073597438.1">
    <property type="nucleotide sequence ID" value="NZ_MRCE01000071.1"/>
</dbReference>
<organism evidence="1 2">
    <name type="scientific">[Phormidium ambiguum] IAM M-71</name>
    <dbReference type="NCBI Taxonomy" id="454136"/>
    <lineage>
        <taxon>Bacteria</taxon>
        <taxon>Bacillati</taxon>
        <taxon>Cyanobacteriota</taxon>
        <taxon>Cyanophyceae</taxon>
        <taxon>Oscillatoriophycideae</taxon>
        <taxon>Aerosakkonematales</taxon>
        <taxon>Aerosakkonemataceae</taxon>
        <taxon>Floridanema</taxon>
    </lineage>
</organism>
<accession>A0A1U7I277</accession>
<protein>
    <submittedName>
        <fullName evidence="1">Uncharacterized protein</fullName>
    </submittedName>
</protein>
<name>A0A1U7I277_9CYAN</name>
<dbReference type="STRING" id="454136.NIES2119_31485"/>
<evidence type="ECO:0000313" key="2">
    <source>
        <dbReference type="Proteomes" id="UP000185860"/>
    </source>
</evidence>
<comment type="caution">
    <text evidence="1">The sequence shown here is derived from an EMBL/GenBank/DDBJ whole genome shotgun (WGS) entry which is preliminary data.</text>
</comment>